<dbReference type="PROSITE" id="PS00973">
    <property type="entry name" value="USP_2"/>
    <property type="match status" value="1"/>
</dbReference>
<feature type="compositionally biased region" description="Low complexity" evidence="1">
    <location>
        <begin position="416"/>
        <end position="427"/>
    </location>
</feature>
<feature type="compositionally biased region" description="Basic and acidic residues" evidence="1">
    <location>
        <begin position="3067"/>
        <end position="3078"/>
    </location>
</feature>
<dbReference type="GO" id="GO:0005829">
    <property type="term" value="C:cytosol"/>
    <property type="evidence" value="ECO:0007669"/>
    <property type="project" value="TreeGrafter"/>
</dbReference>
<dbReference type="InterPro" id="IPR016024">
    <property type="entry name" value="ARM-type_fold"/>
</dbReference>
<dbReference type="GO" id="GO:0016579">
    <property type="term" value="P:protein deubiquitination"/>
    <property type="evidence" value="ECO:0007669"/>
    <property type="project" value="InterPro"/>
</dbReference>
<dbReference type="EMBL" id="JATAAI010000013">
    <property type="protein sequence ID" value="KAK1741564.1"/>
    <property type="molecule type" value="Genomic_DNA"/>
</dbReference>
<dbReference type="Pfam" id="PF00443">
    <property type="entry name" value="UCH"/>
    <property type="match status" value="1"/>
</dbReference>
<evidence type="ECO:0000313" key="4">
    <source>
        <dbReference type="Proteomes" id="UP001224775"/>
    </source>
</evidence>
<proteinExistence type="predicted"/>
<accession>A0AAD8Y841</accession>
<dbReference type="InterPro" id="IPR018200">
    <property type="entry name" value="USP_CS"/>
</dbReference>
<feature type="compositionally biased region" description="Low complexity" evidence="1">
    <location>
        <begin position="292"/>
        <end position="303"/>
    </location>
</feature>
<dbReference type="PANTHER" id="PTHR24006">
    <property type="entry name" value="UBIQUITIN CARBOXYL-TERMINAL HYDROLASE"/>
    <property type="match status" value="1"/>
</dbReference>
<keyword evidence="3" id="KW-0378">Hydrolase</keyword>
<dbReference type="GO" id="GO:0005634">
    <property type="term" value="C:nucleus"/>
    <property type="evidence" value="ECO:0007669"/>
    <property type="project" value="TreeGrafter"/>
</dbReference>
<evidence type="ECO:0000259" key="2">
    <source>
        <dbReference type="PROSITE" id="PS50235"/>
    </source>
</evidence>
<feature type="domain" description="USP" evidence="2">
    <location>
        <begin position="2004"/>
        <end position="2369"/>
    </location>
</feature>
<dbReference type="InterPro" id="IPR050164">
    <property type="entry name" value="Peptidase_C19"/>
</dbReference>
<evidence type="ECO:0000256" key="1">
    <source>
        <dbReference type="SAM" id="MobiDB-lite"/>
    </source>
</evidence>
<dbReference type="PROSITE" id="PS50235">
    <property type="entry name" value="USP_3"/>
    <property type="match status" value="1"/>
</dbReference>
<feature type="region of interest" description="Disordered" evidence="1">
    <location>
        <begin position="1"/>
        <end position="44"/>
    </location>
</feature>
<feature type="region of interest" description="Disordered" evidence="1">
    <location>
        <begin position="401"/>
        <end position="427"/>
    </location>
</feature>
<keyword evidence="4" id="KW-1185">Reference proteome</keyword>
<feature type="region of interest" description="Disordered" evidence="1">
    <location>
        <begin position="284"/>
        <end position="306"/>
    </location>
</feature>
<comment type="caution">
    <text evidence="3">The sequence shown here is derived from an EMBL/GenBank/DDBJ whole genome shotgun (WGS) entry which is preliminary data.</text>
</comment>
<sequence length="3241" mass="360788">MPTMNPSDDPAAHTGNTSTTNDDPQAAAATTNNNNEADPTSNEFQNLFHENNDTMQLDPRGDGIHWNGDSIPANEVGVFNSNYEVVDLGEEQYGVPPLPPPVDNEAEEVVVIPNNIDNGLQQGEPQREEVVVVEGEIIGPQLQQQQAVEEEEEGVSVETVQLWEEVAFGLEKNQTVVWQKAVESLESARHHHLNPNSTTTTSTPTKPLDAPTFIHKYMIQIISILLEQNPMKIGNMERECVEKSVRIGLQIVIDDLVLLEREEEQEEILLNNKKMKISDVVVGSSGGGGGEVSSTSSSSSSSSRVLKASPTLEALTHIFNRKKTYYKASQRQNHWNNNNSNSANAEIRNQMITAFRRQRGFRHLANYLSKRASSSSMESFPSLDLIREVLSALETVAMFPLGSGGGNEEEDGGTANSNQQGQGQQQHLQLQSQKINAIHDECRAIASAVTKHIIEMDDQTLKKFSTDAIYKIRQSLGTTYQRIADSKTNNNHSAYPMAIHEHHEFWRELALKLITSQSLPLRLFGWEQVGKLIEDCEVHQPPPRSYIVSGAGTAWVNGRYEFDPRRVLENGYVNPAGDVQYVHHVPVDVDNPEQQQQQGGVAGKTLTLFRCTMRSQQKWWFLSEADADQPGTDKDIDYYQHKSKKWQEKKPPDFGWLTCRSGEDPPPTLKSLSVMVPPGEEYNTLEHKLAKWAIENGVIELVLGDSIHREIVSRSTELIKFLAGMCNVDDPIEPVVRDGVASPMQTDMIPNQYCLRASHLLMAWKTCINTRDDAVSTQIYQLLVSILPSLSDELAIPLIKAIHESLVQSLDKGEDHFLKVSQFCSTVAEKFWDPEGKTIPVDESFESMDNKTRNEILSLLWAVLTHKDALTLKTYMNIERFTFAEIGRQQDEVAETMREKFLAQCKDYLGNQNEELVDEAHALHMCQLTKSVLEGYDRADMETYAQGSGGFAEMLYEELVAYLKRRSKTPSAPPLRKPSTMSMIPEFNHTNALTERLQILRLVYGIQVNTQLRSDQLDLLWSMCVLPADKELFMTFLANASAEDPGPQLRPENAMYNVDRLNPAFESNTRNDVFQKIFCSEYVGWENLGEAAYQSFQKFEDHGMRQSDAALDALWRICLTSGNNNVASQAMSDLLSVYSSSTPTSQESVSMNGKDHRFSNRIFKCLVEVKEGLQRGDNSSERSAERCISILNAAIEKCNSLGGSAGAVAERLTSLQEGSSLDSYLTQVPHGMRGVSSCKRIQVLAKVISRNSPTQANPNESTSQNATVPNTPQRFPLEIHPLQTVGAIKAQIGLRCNHIGNSIRITTGLGGRSRGMNNPNTNSMPDSTLAADLGLVEGSEIVAILSDKPAQQQSVDNLGSDIGPDILDQEQPSKSSHLDLSDLFSGDGSNGSSEFFSTLMVVLESLPVLDANVKDGPLQGKKAADTHSLVWDLLLAMPTNAGIIEKVHRAASGTDPAGDAMLVESLGGNSDWSSLVDFGHFERSVYVMQILDSLLRPATAMFSGLNPNTAAFLSKAMEDHSASFRINFTKSGGFAAVMRLFVESGNSDKLTRRRNRMGNACALRILKECFFNNDELSTFADTSGFLKSLVCTVIDDDGITYNALFRVLSLVRMMLESGPIFIRSFASLPGNLAETFLTSLLLWESAGSIGATGIQSTVKVRKTTEDMILAIPLLSSFALPWLVKALKNIDTNTDGSDEFFSVLLKLVSSVDPVGNEAQLKDLGASVCFKLASYPGRTSDTACTFNSTGVLCGCLKLLISLIEAGGNNFLVEGSPHILNTINVSPWSDEGAKLMEDKPLIDLMGAIFDGFISSSKSGASPVCCDVDSRRLAFNAVASAAKACGGGRGYTILAKKINVIIANVAPSLRHKWGQKPVVDGSTNSRNTANYSGAEESRQLFMMPDLRENLCSAELPSSLRSTGGGALAKGDALIGKKISLHWDSGQNFEAMVEGYNADTDMHTISYLPIVPGQQVGQHNQVPQPDFHSLPRELPDEFILSEGRPGKETGAFEICPSSNMARTSVAGESSLEGPDAGPTEELKESEDEASSRKLLEEVQRTFVNLDEARGRCYDPRALVEASHCLKLEFDVWQQNDAAEFATKLLDRLEISLKKWSPSHFKYLTHKFGLKTTKQKICKECGLKSNREGDLISIDCQVRNKSNIHEGISAMCEEELMDGENKVGCDKCNKKTNTVLRTAVSQLSDVLVLSLKRFDLDYTTFETVKINSRYEFEETLNMKQYTLEAKELLEAAHPQERKSETGSMMDLGESDAGNEEDSDPLAALPDEDYEYRLAGVLVHAGVAQGGHYYSFVKDRTSGKWYRFDDEDVTPFDPKLIEQECFGGKMKKETKYPNGHVHTVESEQFANALLVFYEKVKPSEFDDSDTEVKESASDTAMEEEPKSIAPKPKASNGYEVFLPEVKKSNSTHSWQSFLLTDEFQAFVKELLEVCTNPTQSSEDSMDITPNSSPSPVIPITEIESWRLNIINTSFSFVFDVLFHLALDSNVRRIWTEKMIQLLSSSPAFSAAFVADLAKRTHTVYENWIRAYTVECSEEASSYAALRIFSCAIASTVSQPSEQLLLSNWTQSWASQVADRERLLKKREHIGAMPTRLETARQLEDVANIGGTATGVGIILSFITELVELSPRMNLKNVNLCFFIRELASLQSRVEANLLRDAMNAAQLLLRLFCLALREKTPYDYLKQFFPGSSLPMETARMMSKPETNTSNLLQMQHSGMNGNEYQSEKDQLLLEAIGCLFGLPWVKQEPLTFETGSVQRGRVTVALTPVAVQALTSIFEESKPSESNGMSKNDVQFYMSRFHHRLNMQKIDNIFERYGVQQPDGNQLLYLDGFLEFYRTAAQANELEVREHFHVLGYRPNLTRLSDEARFYSDESGEKHHNYPIEAIAIEVARYRSALPLLETTELLFNLNFAHQIIHSCPNPVAYTLLVAFAFGRDTRRIIHDALKLYQDNRQHWDNDWSQMCTTVFMILAAIPDEWQKDRINMLLTSDHNSALGLLRAGNTCHNTREHHHYAEKILELMKTLKKFRGVSNWMAENRVFQEWMQPQQRRMNPLQSRNDHSGRRDGHHNMHVNAHGHSDSEGVNESDIDSDDDDSAFDENLVKEMTVEGAGLREINGTYARIGQNDNVSKFMRTSRYNGRSVDFMLFRCKLTDGTRRWYISIVPENAHPGTTQDIDFYAVGPSQQHSVLDPNIPPRDGWMAIPSNGGGGPAPQVYPKESNVVGDDNEMGYL</sequence>
<feature type="region of interest" description="Disordered" evidence="1">
    <location>
        <begin position="2018"/>
        <end position="2046"/>
    </location>
</feature>
<feature type="region of interest" description="Disordered" evidence="1">
    <location>
        <begin position="3054"/>
        <end position="3105"/>
    </location>
</feature>
<feature type="compositionally biased region" description="Basic and acidic residues" evidence="1">
    <location>
        <begin position="2376"/>
        <end position="2385"/>
    </location>
</feature>
<dbReference type="SUPFAM" id="SSF54001">
    <property type="entry name" value="Cysteine proteinases"/>
    <property type="match status" value="1"/>
</dbReference>
<dbReference type="EC" id="3.4.19.12" evidence="3"/>
<dbReference type="GO" id="GO:0004843">
    <property type="term" value="F:cysteine-type deubiquitinase activity"/>
    <property type="evidence" value="ECO:0007669"/>
    <property type="project" value="UniProtKB-EC"/>
</dbReference>
<dbReference type="InterPro" id="IPR038765">
    <property type="entry name" value="Papain-like_cys_pep_sf"/>
</dbReference>
<protein>
    <submittedName>
        <fullName evidence="3">Ubiquitin carboxyl-terminal hydrolase</fullName>
        <ecNumber evidence="3">3.4.19.12</ecNumber>
    </submittedName>
</protein>
<feature type="region of interest" description="Disordered" evidence="1">
    <location>
        <begin position="2376"/>
        <end position="2401"/>
    </location>
</feature>
<dbReference type="InterPro" id="IPR001394">
    <property type="entry name" value="Peptidase_C19_UCH"/>
</dbReference>
<evidence type="ECO:0000313" key="3">
    <source>
        <dbReference type="EMBL" id="KAK1741564.1"/>
    </source>
</evidence>
<dbReference type="InterPro" id="IPR028889">
    <property type="entry name" value="USP"/>
</dbReference>
<reference evidence="3" key="1">
    <citation type="submission" date="2023-06" db="EMBL/GenBank/DDBJ databases">
        <title>Survivors Of The Sea: Transcriptome response of Skeletonema marinoi to long-term dormancy.</title>
        <authorList>
            <person name="Pinder M.I.M."/>
            <person name="Kourtchenko O."/>
            <person name="Robertson E.K."/>
            <person name="Larsson T."/>
            <person name="Maumus F."/>
            <person name="Osuna-Cruz C.M."/>
            <person name="Vancaester E."/>
            <person name="Stenow R."/>
            <person name="Vandepoele K."/>
            <person name="Ploug H."/>
            <person name="Bruchert V."/>
            <person name="Godhe A."/>
            <person name="Topel M."/>
        </authorList>
    </citation>
    <scope>NUCLEOTIDE SEQUENCE</scope>
    <source>
        <strain evidence="3">R05AC</strain>
    </source>
</reference>
<feature type="region of interest" description="Disordered" evidence="1">
    <location>
        <begin position="3216"/>
        <end position="3241"/>
    </location>
</feature>
<feature type="compositionally biased region" description="Acidic residues" evidence="1">
    <location>
        <begin position="2262"/>
        <end position="2276"/>
    </location>
</feature>
<feature type="compositionally biased region" description="Low complexity" evidence="1">
    <location>
        <begin position="19"/>
        <end position="40"/>
    </location>
</feature>
<dbReference type="Proteomes" id="UP001224775">
    <property type="component" value="Unassembled WGS sequence"/>
</dbReference>
<name>A0AAD8Y841_9STRA</name>
<dbReference type="Gene3D" id="3.90.70.10">
    <property type="entry name" value="Cysteine proteinases"/>
    <property type="match status" value="1"/>
</dbReference>
<organism evidence="3 4">
    <name type="scientific">Skeletonema marinoi</name>
    <dbReference type="NCBI Taxonomy" id="267567"/>
    <lineage>
        <taxon>Eukaryota</taxon>
        <taxon>Sar</taxon>
        <taxon>Stramenopiles</taxon>
        <taxon>Ochrophyta</taxon>
        <taxon>Bacillariophyta</taxon>
        <taxon>Coscinodiscophyceae</taxon>
        <taxon>Thalassiosirophycidae</taxon>
        <taxon>Thalassiosirales</taxon>
        <taxon>Skeletonemataceae</taxon>
        <taxon>Skeletonema</taxon>
        <taxon>Skeletonema marinoi-dohrnii complex</taxon>
    </lineage>
</organism>
<feature type="compositionally biased region" description="Polar residues" evidence="1">
    <location>
        <begin position="3054"/>
        <end position="3066"/>
    </location>
</feature>
<feature type="region of interest" description="Disordered" evidence="1">
    <location>
        <begin position="2246"/>
        <end position="2276"/>
    </location>
</feature>
<feature type="compositionally biased region" description="Acidic residues" evidence="1">
    <location>
        <begin position="3092"/>
        <end position="3105"/>
    </location>
</feature>
<dbReference type="SUPFAM" id="SSF48371">
    <property type="entry name" value="ARM repeat"/>
    <property type="match status" value="1"/>
</dbReference>
<feature type="region of interest" description="Disordered" evidence="1">
    <location>
        <begin position="1360"/>
        <end position="1382"/>
    </location>
</feature>
<gene>
    <name evidence="3" type="ORF">QTG54_008042</name>
</gene>
<feature type="region of interest" description="Disordered" evidence="1">
    <location>
        <begin position="1249"/>
        <end position="1272"/>
    </location>
</feature>
<dbReference type="PANTHER" id="PTHR24006:SF827">
    <property type="entry name" value="UBIQUITIN CARBOXYL-TERMINAL HYDROLASE 34"/>
    <property type="match status" value="1"/>
</dbReference>